<feature type="transmembrane region" description="Helical" evidence="1">
    <location>
        <begin position="71"/>
        <end position="91"/>
    </location>
</feature>
<feature type="transmembrane region" description="Helical" evidence="1">
    <location>
        <begin position="97"/>
        <end position="119"/>
    </location>
</feature>
<dbReference type="PANTHER" id="PTHR23028:SF53">
    <property type="entry name" value="ACYL_TRANSF_3 DOMAIN-CONTAINING PROTEIN"/>
    <property type="match status" value="1"/>
</dbReference>
<evidence type="ECO:0000256" key="1">
    <source>
        <dbReference type="SAM" id="Phobius"/>
    </source>
</evidence>
<feature type="transmembrane region" description="Helical" evidence="1">
    <location>
        <begin position="297"/>
        <end position="319"/>
    </location>
</feature>
<keyword evidence="1" id="KW-1133">Transmembrane helix</keyword>
<gene>
    <name evidence="3" type="ORF">LRP29_29205</name>
</gene>
<keyword evidence="1" id="KW-0472">Membrane</keyword>
<keyword evidence="4" id="KW-1185">Reference proteome</keyword>
<feature type="transmembrane region" description="Helical" evidence="1">
    <location>
        <begin position="236"/>
        <end position="254"/>
    </location>
</feature>
<dbReference type="RefSeq" id="WP_024502339.1">
    <property type="nucleotide sequence ID" value="NZ_CP088147.1"/>
</dbReference>
<dbReference type="GO" id="GO:0016747">
    <property type="term" value="F:acyltransferase activity, transferring groups other than amino-acyl groups"/>
    <property type="evidence" value="ECO:0007669"/>
    <property type="project" value="InterPro"/>
</dbReference>
<dbReference type="Pfam" id="PF01757">
    <property type="entry name" value="Acyl_transf_3"/>
    <property type="match status" value="1"/>
</dbReference>
<dbReference type="Proteomes" id="UP001060070">
    <property type="component" value="Chromosome"/>
</dbReference>
<name>A0AB38TA32_9HYPH</name>
<proteinExistence type="predicted"/>
<dbReference type="GO" id="GO:0009103">
    <property type="term" value="P:lipopolysaccharide biosynthetic process"/>
    <property type="evidence" value="ECO:0007669"/>
    <property type="project" value="TreeGrafter"/>
</dbReference>
<dbReference type="InterPro" id="IPR050879">
    <property type="entry name" value="Acyltransferase_3"/>
</dbReference>
<feature type="transmembrane region" description="Helical" evidence="1">
    <location>
        <begin position="187"/>
        <end position="205"/>
    </location>
</feature>
<feature type="transmembrane region" description="Helical" evidence="1">
    <location>
        <begin position="212"/>
        <end position="230"/>
    </location>
</feature>
<dbReference type="InterPro" id="IPR002656">
    <property type="entry name" value="Acyl_transf_3_dom"/>
</dbReference>
<feature type="domain" description="Acyltransferase 3" evidence="2">
    <location>
        <begin position="5"/>
        <end position="314"/>
    </location>
</feature>
<protein>
    <submittedName>
        <fullName evidence="3">Acyltransferase</fullName>
    </submittedName>
</protein>
<evidence type="ECO:0000259" key="2">
    <source>
        <dbReference type="Pfam" id="PF01757"/>
    </source>
</evidence>
<organism evidence="3 4">
    <name type="scientific">Mesorhizobium ciceri</name>
    <dbReference type="NCBI Taxonomy" id="39645"/>
    <lineage>
        <taxon>Bacteria</taxon>
        <taxon>Pseudomonadati</taxon>
        <taxon>Pseudomonadota</taxon>
        <taxon>Alphaproteobacteria</taxon>
        <taxon>Hyphomicrobiales</taxon>
        <taxon>Phyllobacteriaceae</taxon>
        <taxon>Mesorhizobium</taxon>
    </lineage>
</organism>
<dbReference type="EMBL" id="CP088147">
    <property type="protein sequence ID" value="UTU51494.1"/>
    <property type="molecule type" value="Genomic_DNA"/>
</dbReference>
<keyword evidence="1" id="KW-0812">Transmembrane</keyword>
<feature type="transmembrane region" description="Helical" evidence="1">
    <location>
        <begin position="266"/>
        <end position="285"/>
    </location>
</feature>
<reference evidence="3 4" key="1">
    <citation type="journal article" date="2022" name="Microbiol. Resour. Announc.">
        <title>Complete Genome Sequence of Mesorhizobium ciceri Strain R30, a Rhizobium Used as a Commercial Inoculant for Chickpea in Argentina.</title>
        <authorList>
            <person name="Foresto E."/>
            <person name="Revale S."/>
            <person name="Primo E."/>
            <person name="Nievas F."/>
            <person name="Carezzano E."/>
            <person name="Puente M."/>
            <person name="Alzari P."/>
            <person name="Mart M."/>
            <person name="Ben-Assaya M."/>
            <person name="Mornico D."/>
            <person name="Santoro M."/>
            <person name="Mart F."/>
            <person name="Giordano W."/>
            <person name="Bogino P."/>
        </authorList>
    </citation>
    <scope>NUCLEOTIDE SEQUENCE [LARGE SCALE GENOMIC DNA]</scope>
    <source>
        <strain evidence="3 4">R30</strain>
    </source>
</reference>
<dbReference type="AlphaFoldDB" id="A0AB38TA32"/>
<sequence>MIRNPALDGVRALAAMLVVVHHSQSPWMPGGFIGVDIFFVLSGFLITSLLMREADSTGTIAIGAFLLRRSVRLMPPLVMLLAAALIIGPLFWPDVPIGLIVAISILYLADYVSALHGVIPLLGHTWSLAVEEHFYLIWPMAVLGLAKLAQRSRIKALAIAFVVATLWRLGNAYHYTEFEMTAFRFDTRLSGLLLGALVSVSGISLKGRHANIVGLSSLGALVVLAFVATQEPVSTAYLQPLIDMASAGLVVSLLNNETMIARAFAWRPIVYIGIISYSVYLWHYPISRAALMYTNDWRMVLVVTLVLSLAIAALSWTFVEKPFQSWRRNRFAMV</sequence>
<feature type="transmembrane region" description="Helical" evidence="1">
    <location>
        <begin position="156"/>
        <end position="175"/>
    </location>
</feature>
<accession>A0AB38TA32</accession>
<keyword evidence="3" id="KW-0808">Transferase</keyword>
<keyword evidence="3" id="KW-0012">Acyltransferase</keyword>
<evidence type="ECO:0000313" key="4">
    <source>
        <dbReference type="Proteomes" id="UP001060070"/>
    </source>
</evidence>
<feature type="transmembrane region" description="Helical" evidence="1">
    <location>
        <begin position="27"/>
        <end position="50"/>
    </location>
</feature>
<dbReference type="GO" id="GO:0016020">
    <property type="term" value="C:membrane"/>
    <property type="evidence" value="ECO:0007669"/>
    <property type="project" value="TreeGrafter"/>
</dbReference>
<dbReference type="PANTHER" id="PTHR23028">
    <property type="entry name" value="ACETYLTRANSFERASE"/>
    <property type="match status" value="1"/>
</dbReference>
<evidence type="ECO:0000313" key="3">
    <source>
        <dbReference type="EMBL" id="UTU51494.1"/>
    </source>
</evidence>